<evidence type="ECO:0000256" key="1">
    <source>
        <dbReference type="SAM" id="Phobius"/>
    </source>
</evidence>
<accession>A0A0F9QVD2</accession>
<evidence type="ECO:0000313" key="2">
    <source>
        <dbReference type="EMBL" id="KKN09173.1"/>
    </source>
</evidence>
<name>A0A0F9QVD2_9ZZZZ</name>
<sequence>MGFLFSTFVAFSGGIIWVSYQNTEKLITWSIGGAIIGAIVGVIIGTFYL</sequence>
<protein>
    <submittedName>
        <fullName evidence="2">Uncharacterized protein</fullName>
    </submittedName>
</protein>
<dbReference type="AlphaFoldDB" id="A0A0F9QVD2"/>
<gene>
    <name evidence="2" type="ORF">LCGC14_1049240</name>
</gene>
<keyword evidence="1" id="KW-1133">Transmembrane helix</keyword>
<organism evidence="2">
    <name type="scientific">marine sediment metagenome</name>
    <dbReference type="NCBI Taxonomy" id="412755"/>
    <lineage>
        <taxon>unclassified sequences</taxon>
        <taxon>metagenomes</taxon>
        <taxon>ecological metagenomes</taxon>
    </lineage>
</organism>
<keyword evidence="1" id="KW-0472">Membrane</keyword>
<keyword evidence="1" id="KW-0812">Transmembrane</keyword>
<proteinExistence type="predicted"/>
<comment type="caution">
    <text evidence="2">The sequence shown here is derived from an EMBL/GenBank/DDBJ whole genome shotgun (WGS) entry which is preliminary data.</text>
</comment>
<reference evidence="2" key="1">
    <citation type="journal article" date="2015" name="Nature">
        <title>Complex archaea that bridge the gap between prokaryotes and eukaryotes.</title>
        <authorList>
            <person name="Spang A."/>
            <person name="Saw J.H."/>
            <person name="Jorgensen S.L."/>
            <person name="Zaremba-Niedzwiedzka K."/>
            <person name="Martijn J."/>
            <person name="Lind A.E."/>
            <person name="van Eijk R."/>
            <person name="Schleper C."/>
            <person name="Guy L."/>
            <person name="Ettema T.J."/>
        </authorList>
    </citation>
    <scope>NUCLEOTIDE SEQUENCE</scope>
</reference>
<feature type="transmembrane region" description="Helical" evidence="1">
    <location>
        <begin position="26"/>
        <end position="48"/>
    </location>
</feature>
<dbReference type="EMBL" id="LAZR01004376">
    <property type="protein sequence ID" value="KKN09173.1"/>
    <property type="molecule type" value="Genomic_DNA"/>
</dbReference>